<organism evidence="2 3">
    <name type="scientific">Elioraea tepida</name>
    <dbReference type="NCBI Taxonomy" id="2843330"/>
    <lineage>
        <taxon>Bacteria</taxon>
        <taxon>Pseudomonadati</taxon>
        <taxon>Pseudomonadota</taxon>
        <taxon>Alphaproteobacteria</taxon>
        <taxon>Acetobacterales</taxon>
        <taxon>Elioraeaceae</taxon>
        <taxon>Elioraea</taxon>
    </lineage>
</organism>
<dbReference type="RefSeq" id="WP_218286588.1">
    <property type="nucleotide sequence ID" value="NZ_CP076448.1"/>
</dbReference>
<dbReference type="Proteomes" id="UP000694001">
    <property type="component" value="Chromosome"/>
</dbReference>
<proteinExistence type="predicted"/>
<keyword evidence="3" id="KW-1185">Reference proteome</keyword>
<dbReference type="EMBL" id="CP076448">
    <property type="protein sequence ID" value="QXM25532.1"/>
    <property type="molecule type" value="Genomic_DNA"/>
</dbReference>
<accession>A0A975U377</accession>
<dbReference type="AlphaFoldDB" id="A0A975U377"/>
<evidence type="ECO:0000313" key="3">
    <source>
        <dbReference type="Proteomes" id="UP000694001"/>
    </source>
</evidence>
<keyword evidence="1" id="KW-0472">Membrane</keyword>
<name>A0A975U377_9PROT</name>
<dbReference type="KEGG" id="elio:KO353_04740"/>
<evidence type="ECO:0000256" key="1">
    <source>
        <dbReference type="SAM" id="Phobius"/>
    </source>
</evidence>
<sequence>MAKASILVFLVLTVVIALALRRREAERLRAGGFVARKRAAIRLWFDAAALAVGATLVTLAAMHWLRLGTWW</sequence>
<gene>
    <name evidence="2" type="ORF">KO353_04740</name>
</gene>
<keyword evidence="1" id="KW-1133">Transmembrane helix</keyword>
<keyword evidence="1" id="KW-0812">Transmembrane</keyword>
<feature type="transmembrane region" description="Helical" evidence="1">
    <location>
        <begin position="6"/>
        <end position="22"/>
    </location>
</feature>
<protein>
    <submittedName>
        <fullName evidence="2">Uncharacterized protein</fullName>
    </submittedName>
</protein>
<reference evidence="2" key="1">
    <citation type="submission" date="2021-06" db="EMBL/GenBank/DDBJ databases">
        <title>Elioraea tepida, sp. nov., a moderately thermophilic aerobic anoxygenic phototrophic bacterium isolated from an alkaline siliceous hot spring mat community in Yellowstone National Park, WY, USA.</title>
        <authorList>
            <person name="Saini M.K."/>
            <person name="Yoshida S."/>
            <person name="Sebastian A."/>
            <person name="Hirose S."/>
            <person name="Hara E."/>
            <person name="Tamaki H."/>
            <person name="Soulier N.T."/>
            <person name="Albert I."/>
            <person name="Hanada S."/>
            <person name="Bryant D.A."/>
            <person name="Tank M."/>
        </authorList>
    </citation>
    <scope>NUCLEOTIDE SEQUENCE</scope>
    <source>
        <strain evidence="2">MS-P2</strain>
    </source>
</reference>
<feature type="transmembrane region" description="Helical" evidence="1">
    <location>
        <begin position="43"/>
        <end position="65"/>
    </location>
</feature>
<evidence type="ECO:0000313" key="2">
    <source>
        <dbReference type="EMBL" id="QXM25532.1"/>
    </source>
</evidence>